<protein>
    <submittedName>
        <fullName evidence="1">Uncharacterized protein</fullName>
    </submittedName>
</protein>
<name>A0A8C0X9B2_CASCN</name>
<dbReference type="AlphaFoldDB" id="A0A8C0X9B2"/>
<organism evidence="1">
    <name type="scientific">Castor canadensis</name>
    <name type="common">American beaver</name>
    <dbReference type="NCBI Taxonomy" id="51338"/>
    <lineage>
        <taxon>Eukaryota</taxon>
        <taxon>Metazoa</taxon>
        <taxon>Chordata</taxon>
        <taxon>Craniata</taxon>
        <taxon>Vertebrata</taxon>
        <taxon>Euteleostomi</taxon>
        <taxon>Mammalia</taxon>
        <taxon>Eutheria</taxon>
        <taxon>Euarchontoglires</taxon>
        <taxon>Glires</taxon>
        <taxon>Rodentia</taxon>
        <taxon>Castorimorpha</taxon>
        <taxon>Castoridae</taxon>
        <taxon>Castor</taxon>
    </lineage>
</organism>
<dbReference type="Ensembl" id="ENSCCNT00000030248.1">
    <property type="protein sequence ID" value="ENSCCNP00000023688.1"/>
    <property type="gene ID" value="ENSCCNG00000023251.1"/>
</dbReference>
<proteinExistence type="predicted"/>
<reference evidence="1" key="1">
    <citation type="submission" date="2023-09" db="UniProtKB">
        <authorList>
            <consortium name="Ensembl"/>
        </authorList>
    </citation>
    <scope>IDENTIFICATION</scope>
</reference>
<evidence type="ECO:0000313" key="1">
    <source>
        <dbReference type="Ensembl" id="ENSCCNP00000023688.1"/>
    </source>
</evidence>
<accession>A0A8C0X9B2</accession>
<sequence length="99" mass="10734">MAPAVGLLSSSHMSPQICPAATSASAPQHSLWDRESIEVGELKLLQATSSGLCVKCPRSQSDHSSRPCLFPRLQNCTNGTFYLMINCSPSRAHHISWLP</sequence>